<name>A0A9D2EE62_9MICO</name>
<evidence type="ECO:0000256" key="2">
    <source>
        <dbReference type="ARBA" id="ARBA00023015"/>
    </source>
</evidence>
<dbReference type="Gene3D" id="1.10.1740.10">
    <property type="match status" value="1"/>
</dbReference>
<evidence type="ECO:0000313" key="7">
    <source>
        <dbReference type="EMBL" id="HIZ35686.1"/>
    </source>
</evidence>
<evidence type="ECO:0000256" key="4">
    <source>
        <dbReference type="ARBA" id="ARBA00023163"/>
    </source>
</evidence>
<keyword evidence="2" id="KW-0805">Transcription regulation</keyword>
<reference evidence="7" key="1">
    <citation type="journal article" date="2021" name="PeerJ">
        <title>Extensive microbial diversity within the chicken gut microbiome revealed by metagenomics and culture.</title>
        <authorList>
            <person name="Gilroy R."/>
            <person name="Ravi A."/>
            <person name="Getino M."/>
            <person name="Pursley I."/>
            <person name="Horton D.L."/>
            <person name="Alikhan N.F."/>
            <person name="Baker D."/>
            <person name="Gharbi K."/>
            <person name="Hall N."/>
            <person name="Watson M."/>
            <person name="Adriaenssens E.M."/>
            <person name="Foster-Nyarko E."/>
            <person name="Jarju S."/>
            <person name="Secka A."/>
            <person name="Antonio M."/>
            <person name="Oren A."/>
            <person name="Chaudhuri R.R."/>
            <person name="La Ragione R."/>
            <person name="Hildebrand F."/>
            <person name="Pallen M.J."/>
        </authorList>
    </citation>
    <scope>NUCLEOTIDE SEQUENCE</scope>
    <source>
        <strain evidence="7">ChiGjej4B4-7305</strain>
    </source>
</reference>
<dbReference type="InterPro" id="IPR007627">
    <property type="entry name" value="RNA_pol_sigma70_r2"/>
</dbReference>
<dbReference type="InterPro" id="IPR036388">
    <property type="entry name" value="WH-like_DNA-bd_sf"/>
</dbReference>
<dbReference type="Pfam" id="PF08281">
    <property type="entry name" value="Sigma70_r4_2"/>
    <property type="match status" value="1"/>
</dbReference>
<dbReference type="InterPro" id="IPR039425">
    <property type="entry name" value="RNA_pol_sigma-70-like"/>
</dbReference>
<evidence type="ECO:0000313" key="8">
    <source>
        <dbReference type="Proteomes" id="UP000824037"/>
    </source>
</evidence>
<dbReference type="GO" id="GO:0006352">
    <property type="term" value="P:DNA-templated transcription initiation"/>
    <property type="evidence" value="ECO:0007669"/>
    <property type="project" value="InterPro"/>
</dbReference>
<evidence type="ECO:0000259" key="5">
    <source>
        <dbReference type="Pfam" id="PF04542"/>
    </source>
</evidence>
<evidence type="ECO:0000256" key="3">
    <source>
        <dbReference type="ARBA" id="ARBA00023082"/>
    </source>
</evidence>
<dbReference type="InterPro" id="IPR013324">
    <property type="entry name" value="RNA_pol_sigma_r3/r4-like"/>
</dbReference>
<dbReference type="Proteomes" id="UP000824037">
    <property type="component" value="Unassembled WGS sequence"/>
</dbReference>
<dbReference type="InterPro" id="IPR013325">
    <property type="entry name" value="RNA_pol_sigma_r2"/>
</dbReference>
<protein>
    <submittedName>
        <fullName evidence="7">RNA polymerase sigma factor</fullName>
    </submittedName>
</protein>
<organism evidence="7 8">
    <name type="scientific">Candidatus Ruania gallistercoris</name>
    <dbReference type="NCBI Taxonomy" id="2838746"/>
    <lineage>
        <taxon>Bacteria</taxon>
        <taxon>Bacillati</taxon>
        <taxon>Actinomycetota</taxon>
        <taxon>Actinomycetes</taxon>
        <taxon>Micrococcales</taxon>
        <taxon>Ruaniaceae</taxon>
        <taxon>Ruania</taxon>
    </lineage>
</organism>
<dbReference type="SUPFAM" id="SSF88946">
    <property type="entry name" value="Sigma2 domain of RNA polymerase sigma factors"/>
    <property type="match status" value="1"/>
</dbReference>
<comment type="similarity">
    <text evidence="1">Belongs to the sigma-70 factor family. ECF subfamily.</text>
</comment>
<evidence type="ECO:0000256" key="1">
    <source>
        <dbReference type="ARBA" id="ARBA00010641"/>
    </source>
</evidence>
<accession>A0A9D2EE62</accession>
<comment type="caution">
    <text evidence="7">The sequence shown here is derived from an EMBL/GenBank/DDBJ whole genome shotgun (WGS) entry which is preliminary data.</text>
</comment>
<keyword evidence="4" id="KW-0804">Transcription</keyword>
<dbReference type="InterPro" id="IPR014284">
    <property type="entry name" value="RNA_pol_sigma-70_dom"/>
</dbReference>
<proteinExistence type="inferred from homology"/>
<dbReference type="SUPFAM" id="SSF88659">
    <property type="entry name" value="Sigma3 and sigma4 domains of RNA polymerase sigma factors"/>
    <property type="match status" value="1"/>
</dbReference>
<dbReference type="Pfam" id="PF04542">
    <property type="entry name" value="Sigma70_r2"/>
    <property type="match status" value="1"/>
</dbReference>
<evidence type="ECO:0000259" key="6">
    <source>
        <dbReference type="Pfam" id="PF08281"/>
    </source>
</evidence>
<reference evidence="7" key="2">
    <citation type="submission" date="2021-04" db="EMBL/GenBank/DDBJ databases">
        <authorList>
            <person name="Gilroy R."/>
        </authorList>
    </citation>
    <scope>NUCLEOTIDE SEQUENCE</scope>
    <source>
        <strain evidence="7">ChiGjej4B4-7305</strain>
    </source>
</reference>
<dbReference type="GO" id="GO:0016987">
    <property type="term" value="F:sigma factor activity"/>
    <property type="evidence" value="ECO:0007669"/>
    <property type="project" value="UniProtKB-KW"/>
</dbReference>
<dbReference type="PANTHER" id="PTHR43133:SF25">
    <property type="entry name" value="RNA POLYMERASE SIGMA FACTOR RFAY-RELATED"/>
    <property type="match status" value="1"/>
</dbReference>
<dbReference type="NCBIfam" id="TIGR02937">
    <property type="entry name" value="sigma70-ECF"/>
    <property type="match status" value="1"/>
</dbReference>
<dbReference type="InterPro" id="IPR013249">
    <property type="entry name" value="RNA_pol_sigma70_r4_t2"/>
</dbReference>
<feature type="domain" description="RNA polymerase sigma-70 region 2" evidence="5">
    <location>
        <begin position="12"/>
        <end position="76"/>
    </location>
</feature>
<gene>
    <name evidence="7" type="ORF">H9815_07895</name>
</gene>
<sequence length="169" mass="19332">MKADPEGWFDALYRDHHRELLAFVRRRSSTGEAEDVVAETFVVAWRRIDVVPDPARGWLFAVARNILRNQERSQHRQRSLQLQLAEQGQTYAPDPAASIAGRTDLAHAWNRLTDNEREVIALTAWDELTQEEAATVLGCTKAAYAVRLYRARRRLLHLIDRTTSGGRRG</sequence>
<dbReference type="PANTHER" id="PTHR43133">
    <property type="entry name" value="RNA POLYMERASE ECF-TYPE SIGMA FACTO"/>
    <property type="match status" value="1"/>
</dbReference>
<dbReference type="EMBL" id="DXBY01000135">
    <property type="protein sequence ID" value="HIZ35686.1"/>
    <property type="molecule type" value="Genomic_DNA"/>
</dbReference>
<dbReference type="Gene3D" id="1.10.10.10">
    <property type="entry name" value="Winged helix-like DNA-binding domain superfamily/Winged helix DNA-binding domain"/>
    <property type="match status" value="1"/>
</dbReference>
<keyword evidence="3" id="KW-0731">Sigma factor</keyword>
<feature type="domain" description="RNA polymerase sigma factor 70 region 4 type 2" evidence="6">
    <location>
        <begin position="105"/>
        <end position="155"/>
    </location>
</feature>
<dbReference type="GO" id="GO:0003677">
    <property type="term" value="F:DNA binding"/>
    <property type="evidence" value="ECO:0007669"/>
    <property type="project" value="InterPro"/>
</dbReference>
<dbReference type="AlphaFoldDB" id="A0A9D2EE62"/>